<evidence type="ECO:0000313" key="6">
    <source>
        <dbReference type="Proteomes" id="UP000324479"/>
    </source>
</evidence>
<evidence type="ECO:0000313" key="5">
    <source>
        <dbReference type="EMBL" id="KAA5547262.1"/>
    </source>
</evidence>
<dbReference type="InterPro" id="IPR011051">
    <property type="entry name" value="RmlC_Cupin_sf"/>
</dbReference>
<dbReference type="Gene3D" id="1.10.10.60">
    <property type="entry name" value="Homeodomain-like"/>
    <property type="match status" value="2"/>
</dbReference>
<evidence type="ECO:0000256" key="1">
    <source>
        <dbReference type="ARBA" id="ARBA00023015"/>
    </source>
</evidence>
<dbReference type="PANTHER" id="PTHR43280">
    <property type="entry name" value="ARAC-FAMILY TRANSCRIPTIONAL REGULATOR"/>
    <property type="match status" value="1"/>
</dbReference>
<dbReference type="Gene3D" id="2.60.120.10">
    <property type="entry name" value="Jelly Rolls"/>
    <property type="match status" value="1"/>
</dbReference>
<dbReference type="SUPFAM" id="SSF51182">
    <property type="entry name" value="RmlC-like cupins"/>
    <property type="match status" value="1"/>
</dbReference>
<dbReference type="PANTHER" id="PTHR43280:SF27">
    <property type="entry name" value="TRANSCRIPTIONAL REGULATOR MTLR"/>
    <property type="match status" value="1"/>
</dbReference>
<evidence type="ECO:0000256" key="3">
    <source>
        <dbReference type="ARBA" id="ARBA00023163"/>
    </source>
</evidence>
<gene>
    <name evidence="5" type="ORF">FYK55_02370</name>
</gene>
<dbReference type="InterPro" id="IPR018062">
    <property type="entry name" value="HTH_AraC-typ_CS"/>
</dbReference>
<name>A0A5M6DLY1_9BACT</name>
<dbReference type="InterPro" id="IPR014710">
    <property type="entry name" value="RmlC-like_jellyroll"/>
</dbReference>
<accession>A0A5M6DLY1</accession>
<dbReference type="SMART" id="SM00342">
    <property type="entry name" value="HTH_ARAC"/>
    <property type="match status" value="1"/>
</dbReference>
<dbReference type="GO" id="GO:0003700">
    <property type="term" value="F:DNA-binding transcription factor activity"/>
    <property type="evidence" value="ECO:0007669"/>
    <property type="project" value="InterPro"/>
</dbReference>
<feature type="domain" description="HTH araC/xylS-type" evidence="4">
    <location>
        <begin position="172"/>
        <end position="270"/>
    </location>
</feature>
<keyword evidence="6" id="KW-1185">Reference proteome</keyword>
<evidence type="ECO:0000259" key="4">
    <source>
        <dbReference type="PROSITE" id="PS01124"/>
    </source>
</evidence>
<evidence type="ECO:0000256" key="2">
    <source>
        <dbReference type="ARBA" id="ARBA00023125"/>
    </source>
</evidence>
<dbReference type="InterPro" id="IPR009057">
    <property type="entry name" value="Homeodomain-like_sf"/>
</dbReference>
<dbReference type="Pfam" id="PF12833">
    <property type="entry name" value="HTH_18"/>
    <property type="match status" value="1"/>
</dbReference>
<keyword evidence="2" id="KW-0238">DNA-binding</keyword>
<dbReference type="AlphaFoldDB" id="A0A5M6DLY1"/>
<protein>
    <submittedName>
        <fullName evidence="5">Helix-turn-helix domain-containing protein</fullName>
    </submittedName>
</protein>
<organism evidence="5 6">
    <name type="scientific">Roseiconus nitratireducens</name>
    <dbReference type="NCBI Taxonomy" id="2605748"/>
    <lineage>
        <taxon>Bacteria</taxon>
        <taxon>Pseudomonadati</taxon>
        <taxon>Planctomycetota</taxon>
        <taxon>Planctomycetia</taxon>
        <taxon>Pirellulales</taxon>
        <taxon>Pirellulaceae</taxon>
        <taxon>Roseiconus</taxon>
    </lineage>
</organism>
<comment type="caution">
    <text evidence="5">The sequence shown here is derived from an EMBL/GenBank/DDBJ whole genome shotgun (WGS) entry which is preliminary data.</text>
</comment>
<dbReference type="GO" id="GO:0043565">
    <property type="term" value="F:sequence-specific DNA binding"/>
    <property type="evidence" value="ECO:0007669"/>
    <property type="project" value="InterPro"/>
</dbReference>
<proteinExistence type="predicted"/>
<dbReference type="PROSITE" id="PS01124">
    <property type="entry name" value="HTH_ARAC_FAMILY_2"/>
    <property type="match status" value="1"/>
</dbReference>
<dbReference type="Proteomes" id="UP000324479">
    <property type="component" value="Unassembled WGS sequence"/>
</dbReference>
<reference evidence="5 6" key="1">
    <citation type="submission" date="2019-08" db="EMBL/GenBank/DDBJ databases">
        <authorList>
            <person name="Dhanesh K."/>
            <person name="Kumar G."/>
            <person name="Sasikala C."/>
            <person name="Venkata Ramana C."/>
        </authorList>
    </citation>
    <scope>NUCLEOTIDE SEQUENCE [LARGE SCALE GENOMIC DNA]</scope>
    <source>
        <strain evidence="5 6">JC645</strain>
    </source>
</reference>
<dbReference type="EMBL" id="VWOX01000001">
    <property type="protein sequence ID" value="KAA5547262.1"/>
    <property type="molecule type" value="Genomic_DNA"/>
</dbReference>
<dbReference type="SUPFAM" id="SSF46689">
    <property type="entry name" value="Homeodomain-like"/>
    <property type="match status" value="2"/>
</dbReference>
<dbReference type="InterPro" id="IPR018060">
    <property type="entry name" value="HTH_AraC"/>
</dbReference>
<keyword evidence="1" id="KW-0805">Transcription regulation</keyword>
<keyword evidence="3" id="KW-0804">Transcription</keyword>
<sequence length="282" mass="31728">MKRFDTSRSEFSPYGFTCERWKPSRMPRPDRHNEIEMNFMMSGSLTYLLGGSRTTIRAANLAIFWAAIPHQIVAFDGDAPYFVVTLPLSEFLRAGVDSSLVHRVLEGELLTDSAEDGSDRIAFERWEEDLMSADPVLERAARLEVQARLLRFARGMSPAAVAGTTSRLSRADQLACYIAKNYQEPLTSQIIAEAHGVHPNYAMNLFRKAFGTTMTAFIVQHRISHAQRLLVTTEDTILNVAMNSGFQSLSRFNEAFKAECGCSPRDYRKSHHPTVQTLSIDD</sequence>
<dbReference type="PROSITE" id="PS00041">
    <property type="entry name" value="HTH_ARAC_FAMILY_1"/>
    <property type="match status" value="1"/>
</dbReference>